<organism evidence="2 3">
    <name type="scientific">Plastoroseomonas arctica</name>
    <dbReference type="NCBI Taxonomy" id="1509237"/>
    <lineage>
        <taxon>Bacteria</taxon>
        <taxon>Pseudomonadati</taxon>
        <taxon>Pseudomonadota</taxon>
        <taxon>Alphaproteobacteria</taxon>
        <taxon>Acetobacterales</taxon>
        <taxon>Acetobacteraceae</taxon>
        <taxon>Plastoroseomonas</taxon>
    </lineage>
</organism>
<evidence type="ECO:0000313" key="3">
    <source>
        <dbReference type="Proteomes" id="UP001196068"/>
    </source>
</evidence>
<dbReference type="NCBIfam" id="TIGR02609">
    <property type="entry name" value="doc_partner"/>
    <property type="match status" value="1"/>
</dbReference>
<dbReference type="AlphaFoldDB" id="A0AAF1KL11"/>
<sequence length="75" mass="8072">MATLKLRAIGNSVGVVLPKELLARLNIGEGDVLHAVEQPGGAVLLTTLDPVAAEQLRVGREVMRKYRGVLRELAK</sequence>
<name>A0AAF1KL11_9PROT</name>
<dbReference type="RefSeq" id="WP_211872949.1">
    <property type="nucleotide sequence ID" value="NZ_JAAEDH010000002.1"/>
</dbReference>
<dbReference type="Gene3D" id="2.10.260.10">
    <property type="match status" value="1"/>
</dbReference>
<dbReference type="InterPro" id="IPR013432">
    <property type="entry name" value="Doc_partner"/>
</dbReference>
<evidence type="ECO:0000259" key="1">
    <source>
        <dbReference type="SMART" id="SM00966"/>
    </source>
</evidence>
<dbReference type="SUPFAM" id="SSF89447">
    <property type="entry name" value="AbrB/MazE/MraZ-like"/>
    <property type="match status" value="1"/>
</dbReference>
<dbReference type="EMBL" id="JAAEDH010000002">
    <property type="protein sequence ID" value="MBR0654161.1"/>
    <property type="molecule type" value="Genomic_DNA"/>
</dbReference>
<dbReference type="Pfam" id="PF04014">
    <property type="entry name" value="MazE_antitoxin"/>
    <property type="match status" value="1"/>
</dbReference>
<dbReference type="GO" id="GO:0003677">
    <property type="term" value="F:DNA binding"/>
    <property type="evidence" value="ECO:0007669"/>
    <property type="project" value="UniProtKB-KW"/>
</dbReference>
<dbReference type="Proteomes" id="UP001196068">
    <property type="component" value="Unassembled WGS sequence"/>
</dbReference>
<reference evidence="2" key="1">
    <citation type="submission" date="2020-01" db="EMBL/GenBank/DDBJ databases">
        <authorList>
            <person name="Rat A."/>
        </authorList>
    </citation>
    <scope>NUCLEOTIDE SEQUENCE</scope>
    <source>
        <strain evidence="2">LMG 28251</strain>
    </source>
</reference>
<dbReference type="InterPro" id="IPR037914">
    <property type="entry name" value="SpoVT-AbrB_sf"/>
</dbReference>
<accession>A0AAF1KL11</accession>
<dbReference type="SMART" id="SM00966">
    <property type="entry name" value="SpoVT_AbrB"/>
    <property type="match status" value="1"/>
</dbReference>
<evidence type="ECO:0000313" key="2">
    <source>
        <dbReference type="EMBL" id="MBR0654161.1"/>
    </source>
</evidence>
<reference evidence="2" key="2">
    <citation type="journal article" date="2021" name="Syst. Appl. Microbiol.">
        <title>Roseomonas hellenica sp. nov., isolated from roots of wild-growing Alkanna tinctoria.</title>
        <authorList>
            <person name="Rat A."/>
            <person name="Naranjo H.D."/>
            <person name="Lebbe L."/>
            <person name="Cnockaert M."/>
            <person name="Krigas N."/>
            <person name="Grigoriadou K."/>
            <person name="Maloupa E."/>
            <person name="Willems A."/>
        </authorList>
    </citation>
    <scope>NUCLEOTIDE SEQUENCE</scope>
    <source>
        <strain evidence="2">LMG 28251</strain>
    </source>
</reference>
<comment type="caution">
    <text evidence="2">The sequence shown here is derived from an EMBL/GenBank/DDBJ whole genome shotgun (WGS) entry which is preliminary data.</text>
</comment>
<feature type="domain" description="SpoVT-AbrB" evidence="1">
    <location>
        <begin position="7"/>
        <end position="53"/>
    </location>
</feature>
<keyword evidence="2" id="KW-0238">DNA-binding</keyword>
<proteinExistence type="predicted"/>
<gene>
    <name evidence="2" type="ORF">GXW79_03610</name>
</gene>
<keyword evidence="3" id="KW-1185">Reference proteome</keyword>
<protein>
    <submittedName>
        <fullName evidence="2">AbrB/MazE/SpoVT family DNA-binding domain-containing protein</fullName>
    </submittedName>
</protein>
<dbReference type="InterPro" id="IPR007159">
    <property type="entry name" value="SpoVT-AbrB_dom"/>
</dbReference>